<accession>A0A7K4HPA5</accession>
<feature type="binding site" evidence="5">
    <location>
        <begin position="127"/>
        <end position="132"/>
    </location>
    <ligand>
        <name>S-adenosyl-L-methionine</name>
        <dbReference type="ChEBI" id="CHEBI:59789"/>
    </ligand>
</feature>
<dbReference type="CDD" id="cd18081">
    <property type="entry name" value="RlmH-like"/>
    <property type="match status" value="1"/>
</dbReference>
<dbReference type="NCBIfam" id="TIGR00246">
    <property type="entry name" value="tRNA_RlmH_YbeA"/>
    <property type="match status" value="1"/>
</dbReference>
<comment type="catalytic activity">
    <reaction evidence="5">
        <text>pseudouridine(1915) in 23S rRNA + S-adenosyl-L-methionine = N(3)-methylpseudouridine(1915) in 23S rRNA + S-adenosyl-L-homocysteine + H(+)</text>
        <dbReference type="Rhea" id="RHEA:42752"/>
        <dbReference type="Rhea" id="RHEA-COMP:10221"/>
        <dbReference type="Rhea" id="RHEA-COMP:10222"/>
        <dbReference type="ChEBI" id="CHEBI:15378"/>
        <dbReference type="ChEBI" id="CHEBI:57856"/>
        <dbReference type="ChEBI" id="CHEBI:59789"/>
        <dbReference type="ChEBI" id="CHEBI:65314"/>
        <dbReference type="ChEBI" id="CHEBI:74486"/>
        <dbReference type="EC" id="2.1.1.177"/>
    </reaction>
</comment>
<evidence type="ECO:0000256" key="4">
    <source>
        <dbReference type="ARBA" id="ARBA00038303"/>
    </source>
</evidence>
<comment type="function">
    <text evidence="5">Specifically methylates the pseudouridine at position 1915 (m3Psi1915) in 23S rRNA.</text>
</comment>
<comment type="subcellular location">
    <subcellularLocation>
        <location evidence="5">Cytoplasm</location>
    </subcellularLocation>
</comment>
<name>A0A7K4HPA5_9EURY</name>
<dbReference type="InterPro" id="IPR029026">
    <property type="entry name" value="tRNA_m1G_MTases_N"/>
</dbReference>
<evidence type="ECO:0000313" key="7">
    <source>
        <dbReference type="Proteomes" id="UP000570823"/>
    </source>
</evidence>
<dbReference type="InterPro" id="IPR003742">
    <property type="entry name" value="RlmH-like"/>
</dbReference>
<keyword evidence="5" id="KW-0698">rRNA processing</keyword>
<dbReference type="HAMAP" id="MF_00658">
    <property type="entry name" value="23SrRNA_methyltr_H"/>
    <property type="match status" value="1"/>
</dbReference>
<dbReference type="GO" id="GO:0005737">
    <property type="term" value="C:cytoplasm"/>
    <property type="evidence" value="ECO:0007669"/>
    <property type="project" value="UniProtKB-SubCell"/>
</dbReference>
<dbReference type="GO" id="GO:0070038">
    <property type="term" value="F:rRNA (pseudouridine-N3-)-methyltransferase activity"/>
    <property type="evidence" value="ECO:0007669"/>
    <property type="project" value="UniProtKB-UniRule"/>
</dbReference>
<keyword evidence="2 5" id="KW-0808">Transferase</keyword>
<dbReference type="PANTHER" id="PTHR33603">
    <property type="entry name" value="METHYLTRANSFERASE"/>
    <property type="match status" value="1"/>
</dbReference>
<evidence type="ECO:0000256" key="3">
    <source>
        <dbReference type="ARBA" id="ARBA00022691"/>
    </source>
</evidence>
<evidence type="ECO:0000256" key="5">
    <source>
        <dbReference type="HAMAP-Rule" id="MF_00658"/>
    </source>
</evidence>
<gene>
    <name evidence="5 6" type="primary">rlmH</name>
    <name evidence="6" type="ORF">HWN36_07160</name>
</gene>
<keyword evidence="1 5" id="KW-0489">Methyltransferase</keyword>
<dbReference type="NCBIfam" id="NF000986">
    <property type="entry name" value="PRK00103.1-4"/>
    <property type="match status" value="1"/>
</dbReference>
<keyword evidence="5" id="KW-0963">Cytoplasm</keyword>
<dbReference type="PIRSF" id="PIRSF004505">
    <property type="entry name" value="MT_bac"/>
    <property type="match status" value="1"/>
</dbReference>
<comment type="similarity">
    <text evidence="4 5">Belongs to the RNA methyltransferase RlmH family.</text>
</comment>
<dbReference type="OrthoDB" id="111266at2157"/>
<evidence type="ECO:0000256" key="1">
    <source>
        <dbReference type="ARBA" id="ARBA00022603"/>
    </source>
</evidence>
<evidence type="ECO:0000256" key="2">
    <source>
        <dbReference type="ARBA" id="ARBA00022679"/>
    </source>
</evidence>
<dbReference type="EMBL" id="JABXWR010000001">
    <property type="protein sequence ID" value="NVO67091.1"/>
    <property type="molecule type" value="Genomic_DNA"/>
</dbReference>
<dbReference type="SUPFAM" id="SSF75217">
    <property type="entry name" value="alpha/beta knot"/>
    <property type="match status" value="1"/>
</dbReference>
<protein>
    <recommendedName>
        <fullName evidence="5">Putative ribosomal RNA large subunit methyltransferase H</fullName>
        <ecNumber evidence="5">2.1.1.177</ecNumber>
    </recommendedName>
    <alternativeName>
        <fullName evidence="5">23S rRNA (pseudouridine1915-N3)-methyltransferase</fullName>
    </alternativeName>
    <alternativeName>
        <fullName evidence="5">rRNA (pseudouridine-N3-)-methyltransferase RlmH</fullName>
    </alternativeName>
</protein>
<sequence length="159" mass="17675">MQVSVIAVGKVKDRYINEGIAEYEKRLRPYADLRIVEVRDERVPNRASAAEEGQVKVTEGDHILAAVPDGALLVALDAAGEMWSSEDLASRMKGWEIAGKGEIVFVIGGPLGLSPAVLSRADVRLSLSRMTFLHTMVRLILLEQVYRAFRIMRGEPYHK</sequence>
<dbReference type="AlphaFoldDB" id="A0A7K4HPA5"/>
<dbReference type="InterPro" id="IPR029028">
    <property type="entry name" value="Alpha/beta_knot_MTases"/>
</dbReference>
<dbReference type="EC" id="2.1.1.177" evidence="5"/>
<dbReference type="Proteomes" id="UP000570823">
    <property type="component" value="Unassembled WGS sequence"/>
</dbReference>
<organism evidence="6 7">
    <name type="scientific">Methanofollis tationis</name>
    <dbReference type="NCBI Taxonomy" id="81417"/>
    <lineage>
        <taxon>Archaea</taxon>
        <taxon>Methanobacteriati</taxon>
        <taxon>Methanobacteriota</taxon>
        <taxon>Stenosarchaea group</taxon>
        <taxon>Methanomicrobia</taxon>
        <taxon>Methanomicrobiales</taxon>
        <taxon>Methanomicrobiaceae</taxon>
        <taxon>Methanofollis</taxon>
    </lineage>
</organism>
<dbReference type="Gene3D" id="3.40.1280.10">
    <property type="match status" value="1"/>
</dbReference>
<proteinExistence type="inferred from homology"/>
<dbReference type="NCBIfam" id="NF000985">
    <property type="entry name" value="PRK00103.1-3"/>
    <property type="match status" value="1"/>
</dbReference>
<dbReference type="PANTHER" id="PTHR33603:SF1">
    <property type="entry name" value="RIBOSOMAL RNA LARGE SUBUNIT METHYLTRANSFERASE H"/>
    <property type="match status" value="1"/>
</dbReference>
<reference evidence="6 7" key="1">
    <citation type="submission" date="2020-06" db="EMBL/GenBank/DDBJ databases">
        <title>Methanofollis fontis sp. nov., a methanogen isolated from marine sediments near a cold seep at Four-Way Closure Ridge offshore southwestern Taiwan.</title>
        <authorList>
            <person name="Chen S.-C."/>
            <person name="Teng N.-H."/>
            <person name="Lin Y.-S."/>
            <person name="Lai M.-C."/>
            <person name="Chen H.-H."/>
            <person name="Wang C.-C."/>
        </authorList>
    </citation>
    <scope>NUCLEOTIDE SEQUENCE [LARGE SCALE GENOMIC DNA]</scope>
    <source>
        <strain evidence="6 7">DSM 2702</strain>
    </source>
</reference>
<keyword evidence="3 5" id="KW-0949">S-adenosyl-L-methionine</keyword>
<evidence type="ECO:0000313" key="6">
    <source>
        <dbReference type="EMBL" id="NVO67091.1"/>
    </source>
</evidence>
<dbReference type="RefSeq" id="WP_176788721.1">
    <property type="nucleotide sequence ID" value="NZ_JABXWR010000001.1"/>
</dbReference>
<feature type="binding site" evidence="5">
    <location>
        <position position="76"/>
    </location>
    <ligand>
        <name>S-adenosyl-L-methionine</name>
        <dbReference type="ChEBI" id="CHEBI:59789"/>
    </ligand>
</feature>
<feature type="binding site" evidence="5">
    <location>
        <position position="108"/>
    </location>
    <ligand>
        <name>S-adenosyl-L-methionine</name>
        <dbReference type="ChEBI" id="CHEBI:59789"/>
    </ligand>
</feature>
<dbReference type="Pfam" id="PF02590">
    <property type="entry name" value="SPOUT_MTase"/>
    <property type="match status" value="1"/>
</dbReference>
<comment type="caution">
    <text evidence="6">The sequence shown here is derived from an EMBL/GenBank/DDBJ whole genome shotgun (WGS) entry which is preliminary data.</text>
</comment>
<keyword evidence="7" id="KW-1185">Reference proteome</keyword>